<organism evidence="2 3">
    <name type="scientific">Kitasatospora xanthocidica</name>
    <dbReference type="NCBI Taxonomy" id="83382"/>
    <lineage>
        <taxon>Bacteria</taxon>
        <taxon>Bacillati</taxon>
        <taxon>Actinomycetota</taxon>
        <taxon>Actinomycetes</taxon>
        <taxon>Kitasatosporales</taxon>
        <taxon>Streptomycetaceae</taxon>
        <taxon>Kitasatospora</taxon>
    </lineage>
</organism>
<keyword evidence="1" id="KW-0812">Transmembrane</keyword>
<dbReference type="PROSITE" id="PS51318">
    <property type="entry name" value="TAT"/>
    <property type="match status" value="1"/>
</dbReference>
<gene>
    <name evidence="2" type="ORF">DR950_35370</name>
</gene>
<proteinExistence type="predicted"/>
<keyword evidence="1" id="KW-0472">Membrane</keyword>
<keyword evidence="1" id="KW-1133">Transmembrane helix</keyword>
<sequence length="316" mass="33158">MDREPDGTGVDDGTDLWVGLGLAEAAAGARIGPAPVTDILAGGRRLRHRRRTVVGAAALAAAVALTGGALAQLRPGPAPAHGIGPAGVGAAPAPTLTVANTPGLGTPLPPNGTAPAFRNPLTPVRVLLGQGLTPDGKQWQLWEALWPEAPRERAFEQATAVWEERSRYDSEISKPTEEYVQRYWQPDCDVTNVYFTVDGVRLSHDSDGAQAAPGKVDPRNRTVFGGGLVGHRGKGDTVAPLDVVLLSIGPDVGRVVVTWADGSTTEPTPVTVADSPIRELVVARPGTMRAKSWQFFDKDGNKLPDAGAKYLTEPAS</sequence>
<dbReference type="AlphaFoldDB" id="A0A373A432"/>
<name>A0A373A432_9ACTN</name>
<keyword evidence="3" id="KW-1185">Reference proteome</keyword>
<dbReference type="RefSeq" id="WP_117490729.1">
    <property type="nucleotide sequence ID" value="NZ_QVIG01000001.1"/>
</dbReference>
<protein>
    <submittedName>
        <fullName evidence="2">Uncharacterized protein</fullName>
    </submittedName>
</protein>
<comment type="caution">
    <text evidence="2">The sequence shown here is derived from an EMBL/GenBank/DDBJ whole genome shotgun (WGS) entry which is preliminary data.</text>
</comment>
<accession>A0A373A432</accession>
<feature type="transmembrane region" description="Helical" evidence="1">
    <location>
        <begin position="53"/>
        <end position="73"/>
    </location>
</feature>
<reference evidence="2 3" key="1">
    <citation type="submission" date="2018-08" db="EMBL/GenBank/DDBJ databases">
        <title>Diversity &amp; Physiological Properties of Lignin-Decomposing Actinobacteria from Soil.</title>
        <authorList>
            <person name="Roh S.G."/>
            <person name="Kim S.B."/>
        </authorList>
    </citation>
    <scope>NUCLEOTIDE SEQUENCE [LARGE SCALE GENOMIC DNA]</scope>
    <source>
        <strain evidence="2 3">MMS17-GH009</strain>
    </source>
</reference>
<evidence type="ECO:0000256" key="1">
    <source>
        <dbReference type="SAM" id="Phobius"/>
    </source>
</evidence>
<evidence type="ECO:0000313" key="2">
    <source>
        <dbReference type="EMBL" id="RGD62330.1"/>
    </source>
</evidence>
<dbReference type="InterPro" id="IPR006311">
    <property type="entry name" value="TAT_signal"/>
</dbReference>
<dbReference type="Proteomes" id="UP000263377">
    <property type="component" value="Unassembled WGS sequence"/>
</dbReference>
<evidence type="ECO:0000313" key="3">
    <source>
        <dbReference type="Proteomes" id="UP000263377"/>
    </source>
</evidence>
<dbReference type="EMBL" id="QVIG01000001">
    <property type="protein sequence ID" value="RGD62330.1"/>
    <property type="molecule type" value="Genomic_DNA"/>
</dbReference>